<feature type="region of interest" description="Disordered" evidence="1">
    <location>
        <begin position="303"/>
        <end position="333"/>
    </location>
</feature>
<dbReference type="EMBL" id="OA566079">
    <property type="protein sequence ID" value="CAD7198245.1"/>
    <property type="molecule type" value="Genomic_DNA"/>
</dbReference>
<dbReference type="AlphaFoldDB" id="A0A7R8Z6Q1"/>
<gene>
    <name evidence="2" type="ORF">TDIB3V08_LOCUS4528</name>
</gene>
<sequence>MEKHVFQNTLNHIYPNKTLMKTSGQVLLKYKIYVWMKYKFTLENNSQRNAKRQDVHPQGCQSHRLTHLNVGIPSSFENSYDKGCSGGQSRRLGLNTDATALVIVKYRHTTLYEYMLSIKCRLIQLLSCLSYVLVLKASFRGYPLEGKVITLPSGYKGIVVQETLKRQVEGAERNVHLTHTFKSLTFWNWDRTPSRNDPFIAAFDWIDLANARHNTRTTNAGTAKPAVEKKNRIDRIQEGSPIKVFTTNSHTEPWPRNGPHPLEGINSAMEYATGMIATTNDNRRTNIKREFDRDTRVKYLQQPKSNQPTRISPGVPANDVASGQARQAALAFD</sequence>
<evidence type="ECO:0000256" key="1">
    <source>
        <dbReference type="SAM" id="MobiDB-lite"/>
    </source>
</evidence>
<proteinExistence type="predicted"/>
<dbReference type="PANTHER" id="PTHR47204:SF1">
    <property type="entry name" value="RIBONUCLEASE H2 SUBUNIT C"/>
    <property type="match status" value="1"/>
</dbReference>
<name>A0A7R8Z6Q1_TIMDO</name>
<dbReference type="PANTHER" id="PTHR47204">
    <property type="entry name" value="OS02G0168900 PROTEIN"/>
    <property type="match status" value="1"/>
</dbReference>
<protein>
    <submittedName>
        <fullName evidence="2">Uncharacterized protein</fullName>
    </submittedName>
</protein>
<dbReference type="Pfam" id="PF08615">
    <property type="entry name" value="RNase_H2_suC"/>
    <property type="match status" value="1"/>
</dbReference>
<accession>A0A7R8Z6Q1</accession>
<reference evidence="2" key="1">
    <citation type="submission" date="2020-11" db="EMBL/GenBank/DDBJ databases">
        <authorList>
            <person name="Tran Van P."/>
        </authorList>
    </citation>
    <scope>NUCLEOTIDE SEQUENCE</scope>
</reference>
<dbReference type="Gene3D" id="2.40.128.680">
    <property type="match status" value="1"/>
</dbReference>
<dbReference type="CDD" id="cd09271">
    <property type="entry name" value="RNase_H2-C"/>
    <property type="match status" value="1"/>
</dbReference>
<organism evidence="2">
    <name type="scientific">Timema douglasi</name>
    <name type="common">Walking stick</name>
    <dbReference type="NCBI Taxonomy" id="61478"/>
    <lineage>
        <taxon>Eukaryota</taxon>
        <taxon>Metazoa</taxon>
        <taxon>Ecdysozoa</taxon>
        <taxon>Arthropoda</taxon>
        <taxon>Hexapoda</taxon>
        <taxon>Insecta</taxon>
        <taxon>Pterygota</taxon>
        <taxon>Neoptera</taxon>
        <taxon>Polyneoptera</taxon>
        <taxon>Phasmatodea</taxon>
        <taxon>Timematodea</taxon>
        <taxon>Timematoidea</taxon>
        <taxon>Timematidae</taxon>
        <taxon>Timema</taxon>
    </lineage>
</organism>
<dbReference type="InterPro" id="IPR013924">
    <property type="entry name" value="RNase_H2_suC"/>
</dbReference>
<dbReference type="GO" id="GO:0006401">
    <property type="term" value="P:RNA catabolic process"/>
    <property type="evidence" value="ECO:0007669"/>
    <property type="project" value="InterPro"/>
</dbReference>
<dbReference type="GO" id="GO:0032299">
    <property type="term" value="C:ribonuclease H2 complex"/>
    <property type="evidence" value="ECO:0007669"/>
    <property type="project" value="InterPro"/>
</dbReference>
<evidence type="ECO:0000313" key="2">
    <source>
        <dbReference type="EMBL" id="CAD7198245.1"/>
    </source>
</evidence>